<organism evidence="1 2">
    <name type="scientific">Rotaria magnacalcarata</name>
    <dbReference type="NCBI Taxonomy" id="392030"/>
    <lineage>
        <taxon>Eukaryota</taxon>
        <taxon>Metazoa</taxon>
        <taxon>Spiralia</taxon>
        <taxon>Gnathifera</taxon>
        <taxon>Rotifera</taxon>
        <taxon>Eurotatoria</taxon>
        <taxon>Bdelloidea</taxon>
        <taxon>Philodinida</taxon>
        <taxon>Philodinidae</taxon>
        <taxon>Rotaria</taxon>
    </lineage>
</organism>
<protein>
    <submittedName>
        <fullName evidence="1">Uncharacterized protein</fullName>
    </submittedName>
</protein>
<dbReference type="EMBL" id="CAJNOW010001684">
    <property type="protein sequence ID" value="CAF1325189.1"/>
    <property type="molecule type" value="Genomic_DNA"/>
</dbReference>
<proteinExistence type="predicted"/>
<accession>A0A815FU75</accession>
<dbReference type="OrthoDB" id="10042825at2759"/>
<evidence type="ECO:0000313" key="1">
    <source>
        <dbReference type="EMBL" id="CAF1325189.1"/>
    </source>
</evidence>
<name>A0A815FU75_9BILA</name>
<dbReference type="Proteomes" id="UP000663834">
    <property type="component" value="Unassembled WGS sequence"/>
</dbReference>
<comment type="caution">
    <text evidence="1">The sequence shown here is derived from an EMBL/GenBank/DDBJ whole genome shotgun (WGS) entry which is preliminary data.</text>
</comment>
<reference evidence="1" key="1">
    <citation type="submission" date="2021-02" db="EMBL/GenBank/DDBJ databases">
        <authorList>
            <person name="Nowell W R."/>
        </authorList>
    </citation>
    <scope>NUCLEOTIDE SEQUENCE</scope>
</reference>
<gene>
    <name evidence="1" type="ORF">KQP761_LOCUS5949</name>
</gene>
<evidence type="ECO:0000313" key="2">
    <source>
        <dbReference type="Proteomes" id="UP000663834"/>
    </source>
</evidence>
<dbReference type="AlphaFoldDB" id="A0A815FU75"/>
<sequence>MNYITKFREYIENNGTRLEKLKRIKEFMSDEFYQKRAIEKEAVHDDDLELYAIQKARELNWDTFKTSKSFINTSKRGNGISSRRYNKIITRTKPNKNLFNLNGN</sequence>